<evidence type="ECO:0000259" key="6">
    <source>
        <dbReference type="PROSITE" id="PS50921"/>
    </source>
</evidence>
<dbReference type="InterPro" id="IPR011006">
    <property type="entry name" value="CheY-like_superfamily"/>
</dbReference>
<gene>
    <name evidence="7" type="ORF">IE331_00930</name>
</gene>
<dbReference type="SMART" id="SM00065">
    <property type="entry name" value="GAF"/>
    <property type="match status" value="1"/>
</dbReference>
<dbReference type="Gene3D" id="1.10.10.10">
    <property type="entry name" value="Winged helix-like DNA-binding domain superfamily/Winged helix DNA-binding domain"/>
    <property type="match status" value="1"/>
</dbReference>
<dbReference type="PIRSF" id="PIRSF036625">
    <property type="entry name" value="GAF_ANTAR"/>
    <property type="match status" value="1"/>
</dbReference>
<evidence type="ECO:0000256" key="2">
    <source>
        <dbReference type="ARBA" id="ARBA00022777"/>
    </source>
</evidence>
<dbReference type="Pfam" id="PF03861">
    <property type="entry name" value="ANTAR"/>
    <property type="match status" value="1"/>
</dbReference>
<evidence type="ECO:0000313" key="8">
    <source>
        <dbReference type="Proteomes" id="UP000616839"/>
    </source>
</evidence>
<keyword evidence="3" id="KW-0805">Transcription regulation</keyword>
<dbReference type="GO" id="GO:0016301">
    <property type="term" value="F:kinase activity"/>
    <property type="evidence" value="ECO:0007669"/>
    <property type="project" value="UniProtKB-KW"/>
</dbReference>
<organism evidence="7 8">
    <name type="scientific">Nocardioides donggukensis</name>
    <dbReference type="NCBI Taxonomy" id="2774019"/>
    <lineage>
        <taxon>Bacteria</taxon>
        <taxon>Bacillati</taxon>
        <taxon>Actinomycetota</taxon>
        <taxon>Actinomycetes</taxon>
        <taxon>Propionibacteriales</taxon>
        <taxon>Nocardioidaceae</taxon>
        <taxon>Nocardioides</taxon>
    </lineage>
</organism>
<evidence type="ECO:0000256" key="3">
    <source>
        <dbReference type="ARBA" id="ARBA00023015"/>
    </source>
</evidence>
<keyword evidence="1" id="KW-0808">Transferase</keyword>
<accession>A0A927K3B1</accession>
<dbReference type="SMART" id="SM01012">
    <property type="entry name" value="ANTAR"/>
    <property type="match status" value="1"/>
</dbReference>
<dbReference type="Gene3D" id="3.30.450.40">
    <property type="match status" value="1"/>
</dbReference>
<dbReference type="InterPro" id="IPR029016">
    <property type="entry name" value="GAF-like_dom_sf"/>
</dbReference>
<name>A0A927K3B1_9ACTN</name>
<feature type="region of interest" description="Disordered" evidence="5">
    <location>
        <begin position="224"/>
        <end position="252"/>
    </location>
</feature>
<keyword evidence="8" id="KW-1185">Reference proteome</keyword>
<evidence type="ECO:0000256" key="1">
    <source>
        <dbReference type="ARBA" id="ARBA00022679"/>
    </source>
</evidence>
<reference evidence="7" key="1">
    <citation type="submission" date="2020-09" db="EMBL/GenBank/DDBJ databases">
        <title>Nocardioides sp. strain MJB4 16S ribosomal RNA gene Genome sequencing and assembly.</title>
        <authorList>
            <person name="Kim I."/>
        </authorList>
    </citation>
    <scope>NUCLEOTIDE SEQUENCE</scope>
    <source>
        <strain evidence="7">MJB4</strain>
    </source>
</reference>
<feature type="domain" description="ANTAR" evidence="6">
    <location>
        <begin position="160"/>
        <end position="221"/>
    </location>
</feature>
<dbReference type="InterPro" id="IPR036388">
    <property type="entry name" value="WH-like_DNA-bd_sf"/>
</dbReference>
<comment type="caution">
    <text evidence="7">The sequence shown here is derived from an EMBL/GenBank/DDBJ whole genome shotgun (WGS) entry which is preliminary data.</text>
</comment>
<dbReference type="PROSITE" id="PS50921">
    <property type="entry name" value="ANTAR"/>
    <property type="match status" value="1"/>
</dbReference>
<feature type="compositionally biased region" description="Gly residues" evidence="5">
    <location>
        <begin position="238"/>
        <end position="252"/>
    </location>
</feature>
<evidence type="ECO:0000313" key="7">
    <source>
        <dbReference type="EMBL" id="MBD8868175.1"/>
    </source>
</evidence>
<keyword evidence="2" id="KW-0418">Kinase</keyword>
<dbReference type="InterPro" id="IPR005561">
    <property type="entry name" value="ANTAR"/>
</dbReference>
<evidence type="ECO:0000256" key="5">
    <source>
        <dbReference type="SAM" id="MobiDB-lite"/>
    </source>
</evidence>
<sequence length="252" mass="26667">MAALGALHGLLLGTPQMEEFLGGLAALAATAVEPHASCGITVRHDGEPITVASSDERASLIDEHQYGAGEGPCLEAMGSGRVVEVVDQRTDRRWEVYREAAVAQGVRSSLSLPLLVDGRSMGAMNLYHYGRAHAFDGPERQRADAFAAQACAALTTRIRFAEQQDLTAQLHQALLSRTLIDQAVGILMAEQRIPARAAFEALRHHSQSHNRKLRAVAAEIVRRVGGEPPTPSAPFETGGPGSGRGGAGAPRG</sequence>
<proteinExistence type="predicted"/>
<dbReference type="Proteomes" id="UP000616839">
    <property type="component" value="Unassembled WGS sequence"/>
</dbReference>
<dbReference type="InterPro" id="IPR012074">
    <property type="entry name" value="GAF_ANTAR"/>
</dbReference>
<dbReference type="SUPFAM" id="SSF55781">
    <property type="entry name" value="GAF domain-like"/>
    <property type="match status" value="1"/>
</dbReference>
<dbReference type="InterPro" id="IPR003018">
    <property type="entry name" value="GAF"/>
</dbReference>
<protein>
    <submittedName>
        <fullName evidence="7">GAF and ANTAR domain-containing protein</fullName>
    </submittedName>
</protein>
<dbReference type="AlphaFoldDB" id="A0A927K3B1"/>
<dbReference type="SUPFAM" id="SSF52172">
    <property type="entry name" value="CheY-like"/>
    <property type="match status" value="1"/>
</dbReference>
<keyword evidence="4" id="KW-0804">Transcription</keyword>
<dbReference type="GO" id="GO:0003723">
    <property type="term" value="F:RNA binding"/>
    <property type="evidence" value="ECO:0007669"/>
    <property type="project" value="InterPro"/>
</dbReference>
<dbReference type="Pfam" id="PF13185">
    <property type="entry name" value="GAF_2"/>
    <property type="match status" value="1"/>
</dbReference>
<evidence type="ECO:0000256" key="4">
    <source>
        <dbReference type="ARBA" id="ARBA00023163"/>
    </source>
</evidence>
<dbReference type="EMBL" id="JACYXZ010000001">
    <property type="protein sequence ID" value="MBD8868175.1"/>
    <property type="molecule type" value="Genomic_DNA"/>
</dbReference>